<dbReference type="GO" id="GO:0030041">
    <property type="term" value="P:actin filament polymerization"/>
    <property type="evidence" value="ECO:0007669"/>
    <property type="project" value="TreeGrafter"/>
</dbReference>
<dbReference type="InterPro" id="IPR058348">
    <property type="entry name" value="DUF8035"/>
</dbReference>
<dbReference type="PANTHER" id="PTHR45691:SF6">
    <property type="entry name" value="PROTEIN DIAPHANOUS"/>
    <property type="match status" value="1"/>
</dbReference>
<dbReference type="PANTHER" id="PTHR45691">
    <property type="entry name" value="PROTEIN DIAPHANOUS"/>
    <property type="match status" value="1"/>
</dbReference>
<feature type="compositionally biased region" description="Pro residues" evidence="2">
    <location>
        <begin position="185"/>
        <end position="204"/>
    </location>
</feature>
<evidence type="ECO:0000256" key="1">
    <source>
        <dbReference type="SAM" id="Coils"/>
    </source>
</evidence>
<keyword evidence="1" id="KW-0175">Coiled coil</keyword>
<keyword evidence="5" id="KW-1185">Reference proteome</keyword>
<feature type="compositionally biased region" description="Basic residues" evidence="2">
    <location>
        <begin position="452"/>
        <end position="461"/>
    </location>
</feature>
<feature type="compositionally biased region" description="Gly residues" evidence="2">
    <location>
        <begin position="18"/>
        <end position="32"/>
    </location>
</feature>
<dbReference type="GO" id="GO:0005884">
    <property type="term" value="C:actin filament"/>
    <property type="evidence" value="ECO:0007669"/>
    <property type="project" value="TreeGrafter"/>
</dbReference>
<organism evidence="4 5">
    <name type="scientific">Monilinia vaccinii-corymbosi</name>
    <dbReference type="NCBI Taxonomy" id="61207"/>
    <lineage>
        <taxon>Eukaryota</taxon>
        <taxon>Fungi</taxon>
        <taxon>Dikarya</taxon>
        <taxon>Ascomycota</taxon>
        <taxon>Pezizomycotina</taxon>
        <taxon>Leotiomycetes</taxon>
        <taxon>Helotiales</taxon>
        <taxon>Sclerotiniaceae</taxon>
        <taxon>Monilinia</taxon>
    </lineage>
</organism>
<feature type="compositionally biased region" description="Basic and acidic residues" evidence="2">
    <location>
        <begin position="35"/>
        <end position="60"/>
    </location>
</feature>
<gene>
    <name evidence="4" type="ORF">DSL72_008001</name>
</gene>
<feature type="domain" description="DUF8035" evidence="3">
    <location>
        <begin position="295"/>
        <end position="349"/>
    </location>
</feature>
<feature type="region of interest" description="Disordered" evidence="2">
    <location>
        <begin position="1"/>
        <end position="211"/>
    </location>
</feature>
<name>A0A8A3PJN5_9HELO</name>
<dbReference type="Pfam" id="PF26118">
    <property type="entry name" value="DUF8035"/>
    <property type="match status" value="1"/>
</dbReference>
<evidence type="ECO:0000313" key="4">
    <source>
        <dbReference type="EMBL" id="QSZ35136.1"/>
    </source>
</evidence>
<evidence type="ECO:0000256" key="2">
    <source>
        <dbReference type="SAM" id="MobiDB-lite"/>
    </source>
</evidence>
<accession>A0A8A3PJN5</accession>
<feature type="region of interest" description="Disordered" evidence="2">
    <location>
        <begin position="236"/>
        <end position="299"/>
    </location>
</feature>
<dbReference type="OrthoDB" id="5428245at2759"/>
<feature type="compositionally biased region" description="Basic and acidic residues" evidence="2">
    <location>
        <begin position="67"/>
        <end position="113"/>
    </location>
</feature>
<evidence type="ECO:0000259" key="3">
    <source>
        <dbReference type="Pfam" id="PF26118"/>
    </source>
</evidence>
<dbReference type="EMBL" id="CP063409">
    <property type="protein sequence ID" value="QSZ35136.1"/>
    <property type="molecule type" value="Genomic_DNA"/>
</dbReference>
<feature type="compositionally biased region" description="Basic residues" evidence="2">
    <location>
        <begin position="240"/>
        <end position="261"/>
    </location>
</feature>
<dbReference type="AlphaFoldDB" id="A0A8A3PJN5"/>
<feature type="region of interest" description="Disordered" evidence="2">
    <location>
        <begin position="439"/>
        <end position="466"/>
    </location>
</feature>
<dbReference type="InterPro" id="IPR051412">
    <property type="entry name" value="Formin_Homology_Diaphanous_sf"/>
</dbReference>
<feature type="compositionally biased region" description="Basic and acidic residues" evidence="2">
    <location>
        <begin position="153"/>
        <end position="184"/>
    </location>
</feature>
<feature type="compositionally biased region" description="Low complexity" evidence="2">
    <location>
        <begin position="267"/>
        <end position="291"/>
    </location>
</feature>
<sequence length="602" mass="69882">MSRMGDPYRTSSETLSSYGGGRGAGGGSGGGVNRWDSERFASERDRVRFATDRDERDSRFLRPAAAHTRERSYDDVCERRGPRGYEDEREHYEERDYYEPPRFQREREPEPSRQRSTTITLERERERERDGSPPSRRAGGRPAFLRRQSSLDTFDRKPLVKYERERERERERDEYGPPARRPDVRPPPLIPVPLPRTRGLPPPRRYAERDYEEIKVAEPDFYGDEDFRAYPERIREREIVRRRRRSHDRRGSRERRSHRSHSKESRSTATRSVRSESVSSSDTGTTVSVRSEFPKKGKTRIPARLVSKKAIIDLDYPFEEEGDTIIIQKALGKENIDELIKLSEDYKAAEKLEMSGGRSEAGTIIEEHTEVFSVPPPPPAVHAPPPPPSVHHVPPPPPSVHYAPPHAPVVYAQQPQQIIYAPPPPPQSQRNLEIHESTKIVERSPSPARSTYSHHSHHSHRHYDPVILEGRPRSRDEESVFYEKREIIERTEPIGAMTISRSHSHRKDERSIRAEIKALEAEKEALKADRRANRELRRAERLRREGARHSDSQLVLYEDEIHDGRDVTIVRRERIVEPEGGVRIEKDRKGRMSISVPKHAYR</sequence>
<feature type="compositionally biased region" description="Basic and acidic residues" evidence="2">
    <location>
        <begin position="121"/>
        <end position="131"/>
    </location>
</feature>
<proteinExistence type="predicted"/>
<evidence type="ECO:0000313" key="5">
    <source>
        <dbReference type="Proteomes" id="UP000672032"/>
    </source>
</evidence>
<feature type="coiled-coil region" evidence="1">
    <location>
        <begin position="509"/>
        <end position="545"/>
    </location>
</feature>
<dbReference type="Proteomes" id="UP000672032">
    <property type="component" value="Chromosome 5"/>
</dbReference>
<protein>
    <recommendedName>
        <fullName evidence="3">DUF8035 domain-containing protein</fullName>
    </recommendedName>
</protein>
<reference evidence="4" key="1">
    <citation type="submission" date="2020-10" db="EMBL/GenBank/DDBJ databases">
        <title>Genome Sequence of Monilinia vaccinii-corymbosi Sheds Light on Mummy Berry Disease Infection of Blueberry and Mating Type.</title>
        <authorList>
            <person name="Yow A.G."/>
            <person name="Zhang Y."/>
            <person name="Bansal K."/>
            <person name="Eacker S.M."/>
            <person name="Sullivan S."/>
            <person name="Liachko I."/>
            <person name="Cubeta M.A."/>
            <person name="Rollins J.A."/>
            <person name="Ashrafi H."/>
        </authorList>
    </citation>
    <scope>NUCLEOTIDE SEQUENCE</scope>
    <source>
        <strain evidence="4">RL-1</strain>
    </source>
</reference>